<reference evidence="6" key="1">
    <citation type="journal article" date="2019" name="Int. J. Syst. Evol. Microbiol.">
        <title>The Global Catalogue of Microorganisms (GCM) 10K type strain sequencing project: providing services to taxonomists for standard genome sequencing and annotation.</title>
        <authorList>
            <consortium name="The Broad Institute Genomics Platform"/>
            <consortium name="The Broad Institute Genome Sequencing Center for Infectious Disease"/>
            <person name="Wu L."/>
            <person name="Ma J."/>
        </authorList>
    </citation>
    <scope>NUCLEOTIDE SEQUENCE [LARGE SCALE GENOMIC DNA]</scope>
    <source>
        <strain evidence="6">KCTC 12847</strain>
    </source>
</reference>
<keyword evidence="1" id="KW-0805">Transcription regulation</keyword>
<feature type="domain" description="HTH crp-type" evidence="4">
    <location>
        <begin position="152"/>
        <end position="226"/>
    </location>
</feature>
<keyword evidence="2" id="KW-0238">DNA-binding</keyword>
<accession>A0ABV7M3V6</accession>
<dbReference type="PROSITE" id="PS51063">
    <property type="entry name" value="HTH_CRP_2"/>
    <property type="match status" value="1"/>
</dbReference>
<evidence type="ECO:0000256" key="1">
    <source>
        <dbReference type="ARBA" id="ARBA00023015"/>
    </source>
</evidence>
<dbReference type="SMART" id="SM00419">
    <property type="entry name" value="HTH_CRP"/>
    <property type="match status" value="1"/>
</dbReference>
<dbReference type="InterPro" id="IPR018490">
    <property type="entry name" value="cNMP-bd_dom_sf"/>
</dbReference>
<dbReference type="Pfam" id="PF13545">
    <property type="entry name" value="HTH_Crp_2"/>
    <property type="match status" value="1"/>
</dbReference>
<dbReference type="InterPro" id="IPR014710">
    <property type="entry name" value="RmlC-like_jellyroll"/>
</dbReference>
<dbReference type="InterPro" id="IPR000595">
    <property type="entry name" value="cNMP-bd_dom"/>
</dbReference>
<dbReference type="Gene3D" id="1.10.10.10">
    <property type="entry name" value="Winged helix-like DNA-binding domain superfamily/Winged helix DNA-binding domain"/>
    <property type="match status" value="1"/>
</dbReference>
<dbReference type="Proteomes" id="UP001595640">
    <property type="component" value="Unassembled WGS sequence"/>
</dbReference>
<keyword evidence="6" id="KW-1185">Reference proteome</keyword>
<gene>
    <name evidence="5" type="ORF">ACFOEI_14305</name>
</gene>
<proteinExistence type="predicted"/>
<dbReference type="PANTHER" id="PTHR24567:SF68">
    <property type="entry name" value="DNA-BINDING TRANSCRIPTIONAL DUAL REGULATOR CRP"/>
    <property type="match status" value="1"/>
</dbReference>
<evidence type="ECO:0000313" key="5">
    <source>
        <dbReference type="EMBL" id="MFC3293225.1"/>
    </source>
</evidence>
<dbReference type="RefSeq" id="WP_019020609.1">
    <property type="nucleotide sequence ID" value="NZ_BMXD01000001.1"/>
</dbReference>
<protein>
    <submittedName>
        <fullName evidence="5">Crp/Fnr family transcriptional regulator</fullName>
    </submittedName>
</protein>
<dbReference type="InterPro" id="IPR036390">
    <property type="entry name" value="WH_DNA-bd_sf"/>
</dbReference>
<dbReference type="Pfam" id="PF00027">
    <property type="entry name" value="cNMP_binding"/>
    <property type="match status" value="1"/>
</dbReference>
<comment type="caution">
    <text evidence="5">The sequence shown here is derived from an EMBL/GenBank/DDBJ whole genome shotgun (WGS) entry which is preliminary data.</text>
</comment>
<dbReference type="EMBL" id="JBHRUH010000031">
    <property type="protein sequence ID" value="MFC3293225.1"/>
    <property type="molecule type" value="Genomic_DNA"/>
</dbReference>
<dbReference type="CDD" id="cd00038">
    <property type="entry name" value="CAP_ED"/>
    <property type="match status" value="1"/>
</dbReference>
<sequence>MPANSSSPGTFMVRKLSSIFSLSDEEKQALHDLPMQVVPLERDQDIVRAGDQPSQCCLVLEGFTYVYKLTLEGQRQILALHVPGDIPDLQSLHLKVVDISLAPIFPCTVGFIQHEDLRRLYERYPRLTAVLWRETLVHASIHREWLLNNGQRAAYARLAHLLCELLMRLSAVGLVENDTFHLPVTQSELADATGISSVHMNRVLQALRADGLIETQGKQVHVLDLEKLKQAGGFDPLYLQLEDGVAT</sequence>
<evidence type="ECO:0000256" key="3">
    <source>
        <dbReference type="ARBA" id="ARBA00023163"/>
    </source>
</evidence>
<keyword evidence="3" id="KW-0804">Transcription</keyword>
<evidence type="ECO:0000313" key="6">
    <source>
        <dbReference type="Proteomes" id="UP001595640"/>
    </source>
</evidence>
<evidence type="ECO:0000259" key="4">
    <source>
        <dbReference type="PROSITE" id="PS51063"/>
    </source>
</evidence>
<dbReference type="SUPFAM" id="SSF51206">
    <property type="entry name" value="cAMP-binding domain-like"/>
    <property type="match status" value="1"/>
</dbReference>
<dbReference type="InterPro" id="IPR012318">
    <property type="entry name" value="HTH_CRP"/>
</dbReference>
<dbReference type="InterPro" id="IPR036388">
    <property type="entry name" value="WH-like_DNA-bd_sf"/>
</dbReference>
<evidence type="ECO:0000256" key="2">
    <source>
        <dbReference type="ARBA" id="ARBA00023125"/>
    </source>
</evidence>
<dbReference type="PANTHER" id="PTHR24567">
    <property type="entry name" value="CRP FAMILY TRANSCRIPTIONAL REGULATORY PROTEIN"/>
    <property type="match status" value="1"/>
</dbReference>
<organism evidence="5 6">
    <name type="scientific">Modicisalibacter luteus</name>
    <dbReference type="NCBI Taxonomy" id="453962"/>
    <lineage>
        <taxon>Bacteria</taxon>
        <taxon>Pseudomonadati</taxon>
        <taxon>Pseudomonadota</taxon>
        <taxon>Gammaproteobacteria</taxon>
        <taxon>Oceanospirillales</taxon>
        <taxon>Halomonadaceae</taxon>
        <taxon>Modicisalibacter</taxon>
    </lineage>
</organism>
<name>A0ABV7M3V6_9GAMM</name>
<dbReference type="SUPFAM" id="SSF46785">
    <property type="entry name" value="Winged helix' DNA-binding domain"/>
    <property type="match status" value="1"/>
</dbReference>
<dbReference type="Gene3D" id="2.60.120.10">
    <property type="entry name" value="Jelly Rolls"/>
    <property type="match status" value="1"/>
</dbReference>
<dbReference type="InterPro" id="IPR050397">
    <property type="entry name" value="Env_Response_Regulators"/>
</dbReference>